<dbReference type="InterPro" id="IPR019786">
    <property type="entry name" value="Zinc_finger_PHD-type_CS"/>
</dbReference>
<evidence type="ECO:0000313" key="6">
    <source>
        <dbReference type="EMBL" id="KAH9366893.1"/>
    </source>
</evidence>
<accession>A0A9J6FUQ1</accession>
<keyword evidence="1" id="KW-0479">Metal-binding</keyword>
<evidence type="ECO:0000259" key="5">
    <source>
        <dbReference type="PROSITE" id="PS50016"/>
    </source>
</evidence>
<dbReference type="Gene3D" id="3.90.320.10">
    <property type="match status" value="1"/>
</dbReference>
<dbReference type="SUPFAM" id="SSF52980">
    <property type="entry name" value="Restriction endonuclease-like"/>
    <property type="match status" value="1"/>
</dbReference>
<keyword evidence="3" id="KW-0862">Zinc</keyword>
<dbReference type="SUPFAM" id="SSF57903">
    <property type="entry name" value="FYVE/PHD zinc finger"/>
    <property type="match status" value="1"/>
</dbReference>
<evidence type="ECO:0000256" key="2">
    <source>
        <dbReference type="ARBA" id="ARBA00022771"/>
    </source>
</evidence>
<name>A0A9J6FUQ1_HAELO</name>
<dbReference type="OMA" id="HIERIMF"/>
<protein>
    <recommendedName>
        <fullName evidence="5">PHD-type domain-containing protein</fullName>
    </recommendedName>
</protein>
<dbReference type="InterPro" id="IPR011604">
    <property type="entry name" value="PDDEXK-like_dom_sf"/>
</dbReference>
<dbReference type="CDD" id="cd22343">
    <property type="entry name" value="PDDEXK_lambda_exonuclease-like"/>
    <property type="match status" value="1"/>
</dbReference>
<evidence type="ECO:0000313" key="7">
    <source>
        <dbReference type="Proteomes" id="UP000821853"/>
    </source>
</evidence>
<evidence type="ECO:0000256" key="3">
    <source>
        <dbReference type="ARBA" id="ARBA00022833"/>
    </source>
</evidence>
<dbReference type="GO" id="GO:0006281">
    <property type="term" value="P:DNA repair"/>
    <property type="evidence" value="ECO:0007669"/>
    <property type="project" value="UniProtKB-ARBA"/>
</dbReference>
<dbReference type="InterPro" id="IPR011335">
    <property type="entry name" value="Restrct_endonuc-II-like"/>
</dbReference>
<dbReference type="InterPro" id="IPR013083">
    <property type="entry name" value="Znf_RING/FYVE/PHD"/>
</dbReference>
<evidence type="ECO:0000256" key="4">
    <source>
        <dbReference type="PROSITE-ProRule" id="PRU00146"/>
    </source>
</evidence>
<proteinExistence type="predicted"/>
<dbReference type="SMART" id="SM00249">
    <property type="entry name" value="PHD"/>
    <property type="match status" value="1"/>
</dbReference>
<dbReference type="InterPro" id="IPR019080">
    <property type="entry name" value="YqaJ_viral_recombinase"/>
</dbReference>
<dbReference type="PROSITE" id="PS01359">
    <property type="entry name" value="ZF_PHD_1"/>
    <property type="match status" value="1"/>
</dbReference>
<dbReference type="PANTHER" id="PTHR47526:SF4">
    <property type="entry name" value="SWIM-TYPE DOMAIN-CONTAINING PROTEIN"/>
    <property type="match status" value="1"/>
</dbReference>
<evidence type="ECO:0000256" key="1">
    <source>
        <dbReference type="ARBA" id="ARBA00022723"/>
    </source>
</evidence>
<dbReference type="EMBL" id="JABSTR010000004">
    <property type="protein sequence ID" value="KAH9366893.1"/>
    <property type="molecule type" value="Genomic_DNA"/>
</dbReference>
<feature type="domain" description="PHD-type" evidence="5">
    <location>
        <begin position="320"/>
        <end position="370"/>
    </location>
</feature>
<dbReference type="PROSITE" id="PS50016">
    <property type="entry name" value="ZF_PHD_2"/>
    <property type="match status" value="1"/>
</dbReference>
<dbReference type="InterPro" id="IPR001965">
    <property type="entry name" value="Znf_PHD"/>
</dbReference>
<gene>
    <name evidence="6" type="ORF">HPB48_019927</name>
</gene>
<sequence length="374" mass="41705">MPAVRTCNGADLRLLYDQGAAKKSYDELIEQCETTFSSLEINEAAINSIEQRTRNQAKSTNWFAYRTGRITASTLYDVCHTQFNAPSKSLINRICFPNSKELSVPSVKYGREKEAVALGQYRTLMAAGHTDVQFKEAGLFISKEHLYLAATPDMLVECSCCGAGVVEVKCPWKGRDGLLTDLLKDTNSCVREVDGELQLKQTHRYYHQIQAQMYVCKKNYADFVLWNAQEINVQSIQRDDSFISPLVSTARRFFKAVLLPELVARWFSEGNNIQDTVHGASSNDRLPGESTAPLVPLASNAVVLDNQDPQGSDACNTAADTFCVCGGPDEGRMIACDNENCRLKWFHYSCVGLKRAPKSKLWFCSSCRDAAKKN</sequence>
<dbReference type="VEuPathDB" id="VectorBase:HLOH_049334"/>
<dbReference type="Pfam" id="PF09588">
    <property type="entry name" value="YqaJ"/>
    <property type="match status" value="1"/>
</dbReference>
<dbReference type="Gene3D" id="3.30.40.10">
    <property type="entry name" value="Zinc/RING finger domain, C3HC4 (zinc finger)"/>
    <property type="match status" value="1"/>
</dbReference>
<dbReference type="Pfam" id="PF00628">
    <property type="entry name" value="PHD"/>
    <property type="match status" value="1"/>
</dbReference>
<dbReference type="GO" id="GO:0008270">
    <property type="term" value="F:zinc ion binding"/>
    <property type="evidence" value="ECO:0007669"/>
    <property type="project" value="UniProtKB-KW"/>
</dbReference>
<dbReference type="AlphaFoldDB" id="A0A9J6FUQ1"/>
<comment type="caution">
    <text evidence="6">The sequence shown here is derived from an EMBL/GenBank/DDBJ whole genome shotgun (WGS) entry which is preliminary data.</text>
</comment>
<reference evidence="6 7" key="1">
    <citation type="journal article" date="2020" name="Cell">
        <title>Large-Scale Comparative Analyses of Tick Genomes Elucidate Their Genetic Diversity and Vector Capacities.</title>
        <authorList>
            <consortium name="Tick Genome and Microbiome Consortium (TIGMIC)"/>
            <person name="Jia N."/>
            <person name="Wang J."/>
            <person name="Shi W."/>
            <person name="Du L."/>
            <person name="Sun Y."/>
            <person name="Zhan W."/>
            <person name="Jiang J.F."/>
            <person name="Wang Q."/>
            <person name="Zhang B."/>
            <person name="Ji P."/>
            <person name="Bell-Sakyi L."/>
            <person name="Cui X.M."/>
            <person name="Yuan T.T."/>
            <person name="Jiang B.G."/>
            <person name="Yang W.F."/>
            <person name="Lam T.T."/>
            <person name="Chang Q.C."/>
            <person name="Ding S.J."/>
            <person name="Wang X.J."/>
            <person name="Zhu J.G."/>
            <person name="Ruan X.D."/>
            <person name="Zhao L."/>
            <person name="Wei J.T."/>
            <person name="Ye R.Z."/>
            <person name="Que T.C."/>
            <person name="Du C.H."/>
            <person name="Zhou Y.H."/>
            <person name="Cheng J.X."/>
            <person name="Dai P.F."/>
            <person name="Guo W.B."/>
            <person name="Han X.H."/>
            <person name="Huang E.J."/>
            <person name="Li L.F."/>
            <person name="Wei W."/>
            <person name="Gao Y.C."/>
            <person name="Liu J.Z."/>
            <person name="Shao H.Z."/>
            <person name="Wang X."/>
            <person name="Wang C.C."/>
            <person name="Yang T.C."/>
            <person name="Huo Q.B."/>
            <person name="Li W."/>
            <person name="Chen H.Y."/>
            <person name="Chen S.E."/>
            <person name="Zhou L.G."/>
            <person name="Ni X.B."/>
            <person name="Tian J.H."/>
            <person name="Sheng Y."/>
            <person name="Liu T."/>
            <person name="Pan Y.S."/>
            <person name="Xia L.Y."/>
            <person name="Li J."/>
            <person name="Zhao F."/>
            <person name="Cao W.C."/>
        </authorList>
    </citation>
    <scope>NUCLEOTIDE SEQUENCE [LARGE SCALE GENOMIC DNA]</scope>
    <source>
        <strain evidence="6">HaeL-2018</strain>
    </source>
</reference>
<organism evidence="6 7">
    <name type="scientific">Haemaphysalis longicornis</name>
    <name type="common">Bush tick</name>
    <dbReference type="NCBI Taxonomy" id="44386"/>
    <lineage>
        <taxon>Eukaryota</taxon>
        <taxon>Metazoa</taxon>
        <taxon>Ecdysozoa</taxon>
        <taxon>Arthropoda</taxon>
        <taxon>Chelicerata</taxon>
        <taxon>Arachnida</taxon>
        <taxon>Acari</taxon>
        <taxon>Parasitiformes</taxon>
        <taxon>Ixodida</taxon>
        <taxon>Ixodoidea</taxon>
        <taxon>Ixodidae</taxon>
        <taxon>Haemaphysalinae</taxon>
        <taxon>Haemaphysalis</taxon>
    </lineage>
</organism>
<dbReference type="InterPro" id="IPR011011">
    <property type="entry name" value="Znf_FYVE_PHD"/>
</dbReference>
<dbReference type="PANTHER" id="PTHR47526">
    <property type="entry name" value="ATP-DEPENDENT DNA HELICASE"/>
    <property type="match status" value="1"/>
</dbReference>
<dbReference type="InterPro" id="IPR019787">
    <property type="entry name" value="Znf_PHD-finger"/>
</dbReference>
<dbReference type="OrthoDB" id="7787470at2759"/>
<keyword evidence="2 4" id="KW-0863">Zinc-finger</keyword>
<keyword evidence="7" id="KW-1185">Reference proteome</keyword>
<dbReference type="Proteomes" id="UP000821853">
    <property type="component" value="Chromosome 2"/>
</dbReference>
<dbReference type="CDD" id="cd15505">
    <property type="entry name" value="PHD_ING"/>
    <property type="match status" value="1"/>
</dbReference>